<evidence type="ECO:0000256" key="1">
    <source>
        <dbReference type="ARBA" id="ARBA00004328"/>
    </source>
</evidence>
<dbReference type="GO" id="GO:0039615">
    <property type="term" value="C:T=1 icosahedral viral capsid"/>
    <property type="evidence" value="ECO:0007669"/>
    <property type="project" value="UniProtKB-KW"/>
</dbReference>
<sequence>MKFLYPGHNYLGPGNPLENGPAVDKSDQIAKKHDYAYHNATSIKDIYESDRQAIGEFARDFVIHPNLPSLAGAVGLGSKYLVEKNVTGVVYPKIGMSGRKEFFKKAQANENRRQAARQPTIDNVFPARRVSGGSSSKRPAEGEPEVDEQEPGTSSHQKKIAVEGNEEMAAIGNDSTDVEMADMPTAANGSATSSSSSGMRGSAEFPIGIRQQTAKYTRVYSKQYHLRLFNRLNEYETPTVNGVVYNDYIPNYHEIPCDLLAFYLNFSEMQRLRNKTQVRVKRCDVDVANHTAIISYETNAAGTQIGNNNLGITLCQLDPMIVRHRTGRANLRQQGAVIRNVFWGIDVNTLPPVGAPVSNMPGLSAEFITRNYNNRYRYRTVRQIVNRSHNTVAVPNVPMQFYNVNRHVIKRKNVSITEGNFTTWSHVPKSGVVFAQNFGVMPPGSVDTAPLTINMNDHHNARARGITNVGVTPNTGFGNVQMGLPAPTSVNPVGQIAPDIFRNIGFDPDTMSRILIDDPYVNMGDKASHVPALIIGMDPQVGIVESTGVSTAVPCHVDLIITARIELEITEGVNYDDSNYGLLQEINYKFPNWRLYSNPSETAPPQALQGPMHQENALDAEVVFNAAGTNDNIQSTWNYPPPITPTASDVLNKEHDKTVEDENKFLVAELVYPYMTRSRTKKHFQKIDEEKKKKQGKRSTPNIIEKDVPEYDDYESDNLN</sequence>
<evidence type="ECO:0000256" key="3">
    <source>
        <dbReference type="ARBA" id="ARBA00022561"/>
    </source>
</evidence>
<feature type="compositionally biased region" description="Acidic residues" evidence="5">
    <location>
        <begin position="710"/>
        <end position="720"/>
    </location>
</feature>
<feature type="region of interest" description="Disordered" evidence="5">
    <location>
        <begin position="680"/>
        <end position="720"/>
    </location>
</feature>
<dbReference type="Pfam" id="PF08398">
    <property type="entry name" value="Phospholip_A2_4"/>
    <property type="match status" value="1"/>
</dbReference>
<keyword evidence="2" id="KW-1140">T=1 icosahedral capsid protein</keyword>
<protein>
    <submittedName>
        <fullName evidence="7">VP</fullName>
    </submittedName>
</protein>
<feature type="domain" description="Phospholipase A2-like" evidence="6">
    <location>
        <begin position="5"/>
        <end position="41"/>
    </location>
</feature>
<dbReference type="EMBL" id="MW046603">
    <property type="protein sequence ID" value="QTE04069.1"/>
    <property type="molecule type" value="Genomic_DNA"/>
</dbReference>
<evidence type="ECO:0000256" key="5">
    <source>
        <dbReference type="SAM" id="MobiDB-lite"/>
    </source>
</evidence>
<dbReference type="InterPro" id="IPR013607">
    <property type="entry name" value="Phospholipase_A2-like"/>
</dbReference>
<evidence type="ECO:0000256" key="4">
    <source>
        <dbReference type="ARBA" id="ARBA00022844"/>
    </source>
</evidence>
<name>A0A8A4XEG4_9VIRU</name>
<reference evidence="7" key="1">
    <citation type="submission" date="2020-09" db="EMBL/GenBank/DDBJ databases">
        <title>Parvovirus dark matter in the feces of wild birds.</title>
        <authorList>
            <person name="Dai Z."/>
            <person name="Yang S."/>
            <person name="Zhang W."/>
        </authorList>
    </citation>
    <scope>NUCLEOTIDE SEQUENCE</scope>
    <source>
        <strain evidence="7">Plw155par039</strain>
    </source>
</reference>
<evidence type="ECO:0000313" key="7">
    <source>
        <dbReference type="EMBL" id="QTE04069.1"/>
    </source>
</evidence>
<feature type="region of interest" description="Disordered" evidence="5">
    <location>
        <begin position="107"/>
        <end position="159"/>
    </location>
</feature>
<dbReference type="InterPro" id="IPR016184">
    <property type="entry name" value="Capsid/spike_ssDNA_virus"/>
</dbReference>
<proteinExistence type="predicted"/>
<evidence type="ECO:0000259" key="6">
    <source>
        <dbReference type="Pfam" id="PF08398"/>
    </source>
</evidence>
<comment type="subcellular location">
    <subcellularLocation>
        <location evidence="1">Virion</location>
    </subcellularLocation>
</comment>
<accession>A0A8A4XEG4</accession>
<dbReference type="GO" id="GO:0005198">
    <property type="term" value="F:structural molecule activity"/>
    <property type="evidence" value="ECO:0007669"/>
    <property type="project" value="InterPro"/>
</dbReference>
<keyword evidence="3" id="KW-0167">Capsid protein</keyword>
<organism evidence="7">
    <name type="scientific">Phylloscopus proregulus parvoviridae sp</name>
    <dbReference type="NCBI Taxonomy" id="2794532"/>
    <lineage>
        <taxon>Viruses</taxon>
        <taxon>Monodnaviria</taxon>
        <taxon>Shotokuvirae</taxon>
        <taxon>Cossaviricota</taxon>
        <taxon>Quintoviricetes</taxon>
        <taxon>Piccovirales</taxon>
        <taxon>Parvoviridae</taxon>
    </lineage>
</organism>
<keyword evidence="4" id="KW-0946">Virion</keyword>
<evidence type="ECO:0000256" key="2">
    <source>
        <dbReference type="ARBA" id="ARBA00022431"/>
    </source>
</evidence>
<dbReference type="SUPFAM" id="SSF88645">
    <property type="entry name" value="ssDNA viruses"/>
    <property type="match status" value="1"/>
</dbReference>